<gene>
    <name evidence="12" type="primary">Dvir\GJ25918</name>
    <name evidence="12" type="ORF">Dvir_GJ25918</name>
</gene>
<dbReference type="PANTHER" id="PTHR11733">
    <property type="entry name" value="ZINC METALLOPROTEASE FAMILY M13 NEPRILYSIN-RELATED"/>
    <property type="match status" value="1"/>
</dbReference>
<dbReference type="SUPFAM" id="SSF55486">
    <property type="entry name" value="Metalloproteases ('zincins'), catalytic domain"/>
    <property type="match status" value="1"/>
</dbReference>
<feature type="chain" id="PRO_5006386338" description="Peptidase M13 C-terminal domain-containing protein" evidence="9">
    <location>
        <begin position="23"/>
        <end position="621"/>
    </location>
</feature>
<evidence type="ECO:0000256" key="1">
    <source>
        <dbReference type="ARBA" id="ARBA00001947"/>
    </source>
</evidence>
<evidence type="ECO:0000256" key="5">
    <source>
        <dbReference type="ARBA" id="ARBA00022723"/>
    </source>
</evidence>
<dbReference type="InterPro" id="IPR000718">
    <property type="entry name" value="Peptidase_M13"/>
</dbReference>
<evidence type="ECO:0000256" key="2">
    <source>
        <dbReference type="ARBA" id="ARBA00004401"/>
    </source>
</evidence>
<keyword evidence="9" id="KW-0732">Signal</keyword>
<feature type="domain" description="Peptidase M13 N-terminal" evidence="11">
    <location>
        <begin position="183"/>
        <end position="362"/>
    </location>
</feature>
<dbReference type="PANTHER" id="PTHR11733:SF241">
    <property type="entry name" value="GH26575P-RELATED"/>
    <property type="match status" value="1"/>
</dbReference>
<dbReference type="AlphaFoldDB" id="A0A0Q9VZY2"/>
<keyword evidence="13" id="KW-1185">Reference proteome</keyword>
<name>A0A0Q9VZY2_DROVI</name>
<dbReference type="KEGG" id="dvi:26530688"/>
<dbReference type="PRINTS" id="PR00786">
    <property type="entry name" value="NEPRILYSIN"/>
</dbReference>
<evidence type="ECO:0000256" key="3">
    <source>
        <dbReference type="ARBA" id="ARBA00007357"/>
    </source>
</evidence>
<keyword evidence="8" id="KW-0482">Metalloprotease</keyword>
<comment type="cofactor">
    <cofactor evidence="1">
        <name>Zn(2+)</name>
        <dbReference type="ChEBI" id="CHEBI:29105"/>
    </cofactor>
</comment>
<dbReference type="SMR" id="A0A0Q9VZY2"/>
<dbReference type="Gene3D" id="3.40.390.10">
    <property type="entry name" value="Collagenase (Catalytic Domain)"/>
    <property type="match status" value="2"/>
</dbReference>
<evidence type="ECO:0000256" key="6">
    <source>
        <dbReference type="ARBA" id="ARBA00022801"/>
    </source>
</evidence>
<evidence type="ECO:0000256" key="8">
    <source>
        <dbReference type="ARBA" id="ARBA00023049"/>
    </source>
</evidence>
<comment type="subcellular location">
    <subcellularLocation>
        <location evidence="2">Cell membrane</location>
        <topology evidence="2">Single-pass type II membrane protein</topology>
    </subcellularLocation>
</comment>
<organism evidence="12 13">
    <name type="scientific">Drosophila virilis</name>
    <name type="common">Fruit fly</name>
    <dbReference type="NCBI Taxonomy" id="7244"/>
    <lineage>
        <taxon>Eukaryota</taxon>
        <taxon>Metazoa</taxon>
        <taxon>Ecdysozoa</taxon>
        <taxon>Arthropoda</taxon>
        <taxon>Hexapoda</taxon>
        <taxon>Insecta</taxon>
        <taxon>Pterygota</taxon>
        <taxon>Neoptera</taxon>
        <taxon>Endopterygota</taxon>
        <taxon>Diptera</taxon>
        <taxon>Brachycera</taxon>
        <taxon>Muscomorpha</taxon>
        <taxon>Ephydroidea</taxon>
        <taxon>Drosophilidae</taxon>
        <taxon>Drosophila</taxon>
    </lineage>
</organism>
<dbReference type="InterPro" id="IPR008753">
    <property type="entry name" value="Peptidase_M13_N"/>
</dbReference>
<dbReference type="InterPro" id="IPR042089">
    <property type="entry name" value="Peptidase_M13_dom_2"/>
</dbReference>
<dbReference type="OrthoDB" id="8048565at2759"/>
<evidence type="ECO:0000256" key="9">
    <source>
        <dbReference type="SAM" id="SignalP"/>
    </source>
</evidence>
<accession>A0A0Q9VZY2</accession>
<evidence type="ECO:0000256" key="7">
    <source>
        <dbReference type="ARBA" id="ARBA00022833"/>
    </source>
</evidence>
<feature type="signal peptide" evidence="9">
    <location>
        <begin position="1"/>
        <end position="22"/>
    </location>
</feature>
<dbReference type="GO" id="GO:0004222">
    <property type="term" value="F:metalloendopeptidase activity"/>
    <property type="evidence" value="ECO:0007669"/>
    <property type="project" value="InterPro"/>
</dbReference>
<evidence type="ECO:0000313" key="13">
    <source>
        <dbReference type="Proteomes" id="UP000008792"/>
    </source>
</evidence>
<keyword evidence="5" id="KW-0479">Metal-binding</keyword>
<feature type="domain" description="Peptidase M13 C-terminal" evidence="10">
    <location>
        <begin position="433"/>
        <end position="610"/>
    </location>
</feature>
<dbReference type="EMBL" id="CH940662">
    <property type="protein sequence ID" value="KRF78428.1"/>
    <property type="molecule type" value="Genomic_DNA"/>
</dbReference>
<evidence type="ECO:0008006" key="14">
    <source>
        <dbReference type="Google" id="ProtNLM"/>
    </source>
</evidence>
<evidence type="ECO:0000313" key="12">
    <source>
        <dbReference type="EMBL" id="KRF78428.1"/>
    </source>
</evidence>
<dbReference type="Proteomes" id="UP000008792">
    <property type="component" value="Unassembled WGS sequence"/>
</dbReference>
<keyword evidence="7" id="KW-0862">Zinc</keyword>
<dbReference type="InParanoid" id="A0A0Q9VZY2"/>
<evidence type="ECO:0000256" key="4">
    <source>
        <dbReference type="ARBA" id="ARBA00022670"/>
    </source>
</evidence>
<evidence type="ECO:0000259" key="11">
    <source>
        <dbReference type="Pfam" id="PF05649"/>
    </source>
</evidence>
<reference evidence="12 13" key="1">
    <citation type="journal article" date="2007" name="Nature">
        <title>Evolution of genes and genomes on the Drosophila phylogeny.</title>
        <authorList>
            <consortium name="Drosophila 12 Genomes Consortium"/>
            <person name="Clark A.G."/>
            <person name="Eisen M.B."/>
            <person name="Smith D.R."/>
            <person name="Bergman C.M."/>
            <person name="Oliver B."/>
            <person name="Markow T.A."/>
            <person name="Kaufman T.C."/>
            <person name="Kellis M."/>
            <person name="Gelbart W."/>
            <person name="Iyer V.N."/>
            <person name="Pollard D.A."/>
            <person name="Sackton T.B."/>
            <person name="Larracuente A.M."/>
            <person name="Singh N.D."/>
            <person name="Abad J.P."/>
            <person name="Abt D.N."/>
            <person name="Adryan B."/>
            <person name="Aguade M."/>
            <person name="Akashi H."/>
            <person name="Anderson W.W."/>
            <person name="Aquadro C.F."/>
            <person name="Ardell D.H."/>
            <person name="Arguello R."/>
            <person name="Artieri C.G."/>
            <person name="Barbash D.A."/>
            <person name="Barker D."/>
            <person name="Barsanti P."/>
            <person name="Batterham P."/>
            <person name="Batzoglou S."/>
            <person name="Begun D."/>
            <person name="Bhutkar A."/>
            <person name="Blanco E."/>
            <person name="Bosak S.A."/>
            <person name="Bradley R.K."/>
            <person name="Brand A.D."/>
            <person name="Brent M.R."/>
            <person name="Brooks A.N."/>
            <person name="Brown R.H."/>
            <person name="Butlin R.K."/>
            <person name="Caggese C."/>
            <person name="Calvi B.R."/>
            <person name="Bernardo de Carvalho A."/>
            <person name="Caspi A."/>
            <person name="Castrezana S."/>
            <person name="Celniker S.E."/>
            <person name="Chang J.L."/>
            <person name="Chapple C."/>
            <person name="Chatterji S."/>
            <person name="Chinwalla A."/>
            <person name="Civetta A."/>
            <person name="Clifton S.W."/>
            <person name="Comeron J.M."/>
            <person name="Costello J.C."/>
            <person name="Coyne J.A."/>
            <person name="Daub J."/>
            <person name="David R.G."/>
            <person name="Delcher A.L."/>
            <person name="Delehaunty K."/>
            <person name="Do C.B."/>
            <person name="Ebling H."/>
            <person name="Edwards K."/>
            <person name="Eickbush T."/>
            <person name="Evans J.D."/>
            <person name="Filipski A."/>
            <person name="Findeiss S."/>
            <person name="Freyhult E."/>
            <person name="Fulton L."/>
            <person name="Fulton R."/>
            <person name="Garcia A.C."/>
            <person name="Gardiner A."/>
            <person name="Garfield D.A."/>
            <person name="Garvin B.E."/>
            <person name="Gibson G."/>
            <person name="Gilbert D."/>
            <person name="Gnerre S."/>
            <person name="Godfrey J."/>
            <person name="Good R."/>
            <person name="Gotea V."/>
            <person name="Gravely B."/>
            <person name="Greenberg A.J."/>
            <person name="Griffiths-Jones S."/>
            <person name="Gross S."/>
            <person name="Guigo R."/>
            <person name="Gustafson E.A."/>
            <person name="Haerty W."/>
            <person name="Hahn M.W."/>
            <person name="Halligan D.L."/>
            <person name="Halpern A.L."/>
            <person name="Halter G.M."/>
            <person name="Han M.V."/>
            <person name="Heger A."/>
            <person name="Hillier L."/>
            <person name="Hinrichs A.S."/>
            <person name="Holmes I."/>
            <person name="Hoskins R.A."/>
            <person name="Hubisz M.J."/>
            <person name="Hultmark D."/>
            <person name="Huntley M.A."/>
            <person name="Jaffe D.B."/>
            <person name="Jagadeeshan S."/>
            <person name="Jeck W.R."/>
            <person name="Johnson J."/>
            <person name="Jones C.D."/>
            <person name="Jordan W.C."/>
            <person name="Karpen G.H."/>
            <person name="Kataoka E."/>
            <person name="Keightley P.D."/>
            <person name="Kheradpour P."/>
            <person name="Kirkness E.F."/>
            <person name="Koerich L.B."/>
            <person name="Kristiansen K."/>
            <person name="Kudrna D."/>
            <person name="Kulathinal R.J."/>
            <person name="Kumar S."/>
            <person name="Kwok R."/>
            <person name="Lander E."/>
            <person name="Langley C.H."/>
            <person name="Lapoint R."/>
            <person name="Lazzaro B.P."/>
            <person name="Lee S.J."/>
            <person name="Levesque L."/>
            <person name="Li R."/>
            <person name="Lin C.F."/>
            <person name="Lin M.F."/>
            <person name="Lindblad-Toh K."/>
            <person name="Llopart A."/>
            <person name="Long M."/>
            <person name="Low L."/>
            <person name="Lozovsky E."/>
            <person name="Lu J."/>
            <person name="Luo M."/>
            <person name="Machado C.A."/>
            <person name="Makalowski W."/>
            <person name="Marzo M."/>
            <person name="Matsuda M."/>
            <person name="Matzkin L."/>
            <person name="McAllister B."/>
            <person name="McBride C.S."/>
            <person name="McKernan B."/>
            <person name="McKernan K."/>
            <person name="Mendez-Lago M."/>
            <person name="Minx P."/>
            <person name="Mollenhauer M.U."/>
            <person name="Montooth K."/>
            <person name="Mount S.M."/>
            <person name="Mu X."/>
            <person name="Myers E."/>
            <person name="Negre B."/>
            <person name="Newfeld S."/>
            <person name="Nielsen R."/>
            <person name="Noor M.A."/>
            <person name="O'Grady P."/>
            <person name="Pachter L."/>
            <person name="Papaceit M."/>
            <person name="Parisi M.J."/>
            <person name="Parisi M."/>
            <person name="Parts L."/>
            <person name="Pedersen J.S."/>
            <person name="Pesole G."/>
            <person name="Phillippy A.M."/>
            <person name="Ponting C.P."/>
            <person name="Pop M."/>
            <person name="Porcelli D."/>
            <person name="Powell J.R."/>
            <person name="Prohaska S."/>
            <person name="Pruitt K."/>
            <person name="Puig M."/>
            <person name="Quesneville H."/>
            <person name="Ram K.R."/>
            <person name="Rand D."/>
            <person name="Rasmussen M.D."/>
            <person name="Reed L.K."/>
            <person name="Reenan R."/>
            <person name="Reily A."/>
            <person name="Remington K.A."/>
            <person name="Rieger T.T."/>
            <person name="Ritchie M.G."/>
            <person name="Robin C."/>
            <person name="Rogers Y.H."/>
            <person name="Rohde C."/>
            <person name="Rozas J."/>
            <person name="Rubenfield M.J."/>
            <person name="Ruiz A."/>
            <person name="Russo S."/>
            <person name="Salzberg S.L."/>
            <person name="Sanchez-Gracia A."/>
            <person name="Saranga D.J."/>
            <person name="Sato H."/>
            <person name="Schaeffer S.W."/>
            <person name="Schatz M.C."/>
            <person name="Schlenke T."/>
            <person name="Schwartz R."/>
            <person name="Segarra C."/>
            <person name="Singh R.S."/>
            <person name="Sirot L."/>
            <person name="Sirota M."/>
            <person name="Sisneros N.B."/>
            <person name="Smith C.D."/>
            <person name="Smith T.F."/>
            <person name="Spieth J."/>
            <person name="Stage D.E."/>
            <person name="Stark A."/>
            <person name="Stephan W."/>
            <person name="Strausberg R.L."/>
            <person name="Strempel S."/>
            <person name="Sturgill D."/>
            <person name="Sutton G."/>
            <person name="Sutton G.G."/>
            <person name="Tao W."/>
            <person name="Teichmann S."/>
            <person name="Tobari Y.N."/>
            <person name="Tomimura Y."/>
            <person name="Tsolas J.M."/>
            <person name="Valente V.L."/>
            <person name="Venter E."/>
            <person name="Venter J.C."/>
            <person name="Vicario S."/>
            <person name="Vieira F.G."/>
            <person name="Vilella A.J."/>
            <person name="Villasante A."/>
            <person name="Walenz B."/>
            <person name="Wang J."/>
            <person name="Wasserman M."/>
            <person name="Watts T."/>
            <person name="Wilson D."/>
            <person name="Wilson R.K."/>
            <person name="Wing R.A."/>
            <person name="Wolfner M.F."/>
            <person name="Wong A."/>
            <person name="Wong G.K."/>
            <person name="Wu C.I."/>
            <person name="Wu G."/>
            <person name="Yamamoto D."/>
            <person name="Yang H.P."/>
            <person name="Yang S.P."/>
            <person name="Yorke J.A."/>
            <person name="Yoshida K."/>
            <person name="Zdobnov E."/>
            <person name="Zhang P."/>
            <person name="Zhang Y."/>
            <person name="Zimin A.V."/>
            <person name="Baldwin J."/>
            <person name="Abdouelleil A."/>
            <person name="Abdulkadir J."/>
            <person name="Abebe A."/>
            <person name="Abera B."/>
            <person name="Abreu J."/>
            <person name="Acer S.C."/>
            <person name="Aftuck L."/>
            <person name="Alexander A."/>
            <person name="An P."/>
            <person name="Anderson E."/>
            <person name="Anderson S."/>
            <person name="Arachi H."/>
            <person name="Azer M."/>
            <person name="Bachantsang P."/>
            <person name="Barry A."/>
            <person name="Bayul T."/>
            <person name="Berlin A."/>
            <person name="Bessette D."/>
            <person name="Bloom T."/>
            <person name="Blye J."/>
            <person name="Boguslavskiy L."/>
            <person name="Bonnet C."/>
            <person name="Boukhgalter B."/>
            <person name="Bourzgui I."/>
            <person name="Brown A."/>
            <person name="Cahill P."/>
            <person name="Channer S."/>
            <person name="Cheshatsang Y."/>
            <person name="Chuda L."/>
            <person name="Citroen M."/>
            <person name="Collymore A."/>
            <person name="Cooke P."/>
            <person name="Costello M."/>
            <person name="D'Aco K."/>
            <person name="Daza R."/>
            <person name="De Haan G."/>
            <person name="DeGray S."/>
            <person name="DeMaso C."/>
            <person name="Dhargay N."/>
            <person name="Dooley K."/>
            <person name="Dooley E."/>
            <person name="Doricent M."/>
            <person name="Dorje P."/>
            <person name="Dorjee K."/>
            <person name="Dupes A."/>
            <person name="Elong R."/>
            <person name="Falk J."/>
            <person name="Farina A."/>
            <person name="Faro S."/>
            <person name="Ferguson D."/>
            <person name="Fisher S."/>
            <person name="Foley C.D."/>
            <person name="Franke A."/>
            <person name="Friedrich D."/>
            <person name="Gadbois L."/>
            <person name="Gearin G."/>
            <person name="Gearin C.R."/>
            <person name="Giannoukos G."/>
            <person name="Goode T."/>
            <person name="Graham J."/>
            <person name="Grandbois E."/>
            <person name="Grewal S."/>
            <person name="Gyaltsen K."/>
            <person name="Hafez N."/>
            <person name="Hagos B."/>
            <person name="Hall J."/>
            <person name="Henson C."/>
            <person name="Hollinger A."/>
            <person name="Honan T."/>
            <person name="Huard M.D."/>
            <person name="Hughes L."/>
            <person name="Hurhula B."/>
            <person name="Husby M.E."/>
            <person name="Kamat A."/>
            <person name="Kanga B."/>
            <person name="Kashin S."/>
            <person name="Khazanovich D."/>
            <person name="Kisner P."/>
            <person name="Lance K."/>
            <person name="Lara M."/>
            <person name="Lee W."/>
            <person name="Lennon N."/>
            <person name="Letendre F."/>
            <person name="LeVine R."/>
            <person name="Lipovsky A."/>
            <person name="Liu X."/>
            <person name="Liu J."/>
            <person name="Liu S."/>
            <person name="Lokyitsang T."/>
            <person name="Lokyitsang Y."/>
            <person name="Lubonja R."/>
            <person name="Lui A."/>
            <person name="MacDonald P."/>
            <person name="Magnisalis V."/>
            <person name="Maru K."/>
            <person name="Matthews C."/>
            <person name="McCusker W."/>
            <person name="McDonough S."/>
            <person name="Mehta T."/>
            <person name="Meldrim J."/>
            <person name="Meneus L."/>
            <person name="Mihai O."/>
            <person name="Mihalev A."/>
            <person name="Mihova T."/>
            <person name="Mittelman R."/>
            <person name="Mlenga V."/>
            <person name="Montmayeur A."/>
            <person name="Mulrain L."/>
            <person name="Navidi A."/>
            <person name="Naylor J."/>
            <person name="Negash T."/>
            <person name="Nguyen T."/>
            <person name="Nguyen N."/>
            <person name="Nicol R."/>
            <person name="Norbu C."/>
            <person name="Norbu N."/>
            <person name="Novod N."/>
            <person name="O'Neill B."/>
            <person name="Osman S."/>
            <person name="Markiewicz E."/>
            <person name="Oyono O.L."/>
            <person name="Patti C."/>
            <person name="Phunkhang P."/>
            <person name="Pierre F."/>
            <person name="Priest M."/>
            <person name="Raghuraman S."/>
            <person name="Rege F."/>
            <person name="Reyes R."/>
            <person name="Rise C."/>
            <person name="Rogov P."/>
            <person name="Ross K."/>
            <person name="Ryan E."/>
            <person name="Settipalli S."/>
            <person name="Shea T."/>
            <person name="Sherpa N."/>
            <person name="Shi L."/>
            <person name="Shih D."/>
            <person name="Sparrow T."/>
            <person name="Spaulding J."/>
            <person name="Stalker J."/>
            <person name="Stange-Thomann N."/>
            <person name="Stavropoulos S."/>
            <person name="Stone C."/>
            <person name="Strader C."/>
            <person name="Tesfaye S."/>
            <person name="Thomson T."/>
            <person name="Thoulutsang Y."/>
            <person name="Thoulutsang D."/>
            <person name="Topham K."/>
            <person name="Topping I."/>
            <person name="Tsamla T."/>
            <person name="Vassiliev H."/>
            <person name="Vo A."/>
            <person name="Wangchuk T."/>
            <person name="Wangdi T."/>
            <person name="Weiand M."/>
            <person name="Wilkinson J."/>
            <person name="Wilson A."/>
            <person name="Yadav S."/>
            <person name="Young G."/>
            <person name="Yu Q."/>
            <person name="Zembek L."/>
            <person name="Zhong D."/>
            <person name="Zimmer A."/>
            <person name="Zwirko Z."/>
            <person name="Jaffe D.B."/>
            <person name="Alvarez P."/>
            <person name="Brockman W."/>
            <person name="Butler J."/>
            <person name="Chin C."/>
            <person name="Gnerre S."/>
            <person name="Grabherr M."/>
            <person name="Kleber M."/>
            <person name="Mauceli E."/>
            <person name="MacCallum I."/>
        </authorList>
    </citation>
    <scope>NUCLEOTIDE SEQUENCE [LARGE SCALE GENOMIC DNA]</scope>
    <source>
        <strain evidence="13">Tucson 15010-1051.87</strain>
    </source>
</reference>
<dbReference type="InterPro" id="IPR024079">
    <property type="entry name" value="MetalloPept_cat_dom_sf"/>
</dbReference>
<comment type="similarity">
    <text evidence="3">Belongs to the peptidase M13 family.</text>
</comment>
<dbReference type="GO" id="GO:0016485">
    <property type="term" value="P:protein processing"/>
    <property type="evidence" value="ECO:0007669"/>
    <property type="project" value="TreeGrafter"/>
</dbReference>
<keyword evidence="4" id="KW-0645">Protease</keyword>
<evidence type="ECO:0000259" key="10">
    <source>
        <dbReference type="Pfam" id="PF01431"/>
    </source>
</evidence>
<dbReference type="Pfam" id="PF05649">
    <property type="entry name" value="Peptidase_M13_N"/>
    <property type="match status" value="1"/>
</dbReference>
<keyword evidence="6" id="KW-0378">Hydrolase</keyword>
<dbReference type="GO" id="GO:0046872">
    <property type="term" value="F:metal ion binding"/>
    <property type="evidence" value="ECO:0007669"/>
    <property type="project" value="UniProtKB-KW"/>
</dbReference>
<dbReference type="Pfam" id="PF01431">
    <property type="entry name" value="Peptidase_M13"/>
    <property type="match status" value="1"/>
</dbReference>
<proteinExistence type="inferred from homology"/>
<protein>
    <recommendedName>
        <fullName evidence="14">Peptidase M13 C-terminal domain-containing protein</fullName>
    </recommendedName>
</protein>
<dbReference type="InterPro" id="IPR018497">
    <property type="entry name" value="Peptidase_M13_C"/>
</dbReference>
<dbReference type="PROSITE" id="PS51885">
    <property type="entry name" value="NEPRILYSIN"/>
    <property type="match status" value="1"/>
</dbReference>
<dbReference type="Gene3D" id="1.10.1380.10">
    <property type="entry name" value="Neutral endopeptidase , domain2"/>
    <property type="match status" value="2"/>
</dbReference>
<sequence>MRRETEMSSVLMGLLCLVPALAQSQVDINAATMQNIYSNLDARISPCNNFWAYACGNWSFNYVDNFALAEETYANEMLRVLRDNRLIQRGTAPRLYNNMFDYFTACAKNQTEELQLPHELTFYYFEWIRAMARLRKYGLNGVFFEETADVAYNDSLRFVVQLKMPAAQSNYMPILLFKPEIQQLERDLRALYEKYRRNEPLLQSWTLGRLKQEIPQIDWQIYFRELLEVEPSDTELRVEVSDVEYLRALGELLRRCNKTSLELYLRVQFANFAREVNPSSGHAPRVHSCIHHMRALLPLGMNYIYDRYIYRTRSQDTGQLQTIFDSLRGMFGKYLDWNRLQLSPQQIQYLHAKLAVMQLKLGNLPDATTTEDFFDSHYASARFSRSEFQQNLWQALRLRTRLQHAPLLQPGATLQLNHYYVNDDLFRARNAPYFEHERNTLTVPLIFLQWPFYDHRQHSIFQHSLMGFILAHELSHAFEQDGILFDFAGNESPLGMHIRQNSKFENALQCVLQTPTKSLRERLADLNGLQLAYDTFFGMGHDSQRFEYQPYAFEKEFPAPQLFHLNFAQFFCGRLPPAIGHDMDDVRVNEAEKNLHQFSIDFRCRHQSPLSSCEMWRPASI</sequence>
<dbReference type="GO" id="GO:0005886">
    <property type="term" value="C:plasma membrane"/>
    <property type="evidence" value="ECO:0007669"/>
    <property type="project" value="UniProtKB-SubCell"/>
</dbReference>
<dbReference type="FunCoup" id="A0A0Q9VZY2">
    <property type="interactions" value="12"/>
</dbReference>